<dbReference type="InterPro" id="IPR006446">
    <property type="entry name" value="RhaTrfase"/>
</dbReference>
<dbReference type="RefSeq" id="WP_051374294.1">
    <property type="nucleotide sequence ID" value="NZ_CP017562.2"/>
</dbReference>
<dbReference type="KEGG" id="pspw:BJG93_24865"/>
<dbReference type="InterPro" id="IPR029044">
    <property type="entry name" value="Nucleotide-diphossugar_trans"/>
</dbReference>
<accession>A0A1I9YSX3</accession>
<keyword evidence="2" id="KW-0328">Glycosyltransferase</keyword>
<keyword evidence="6" id="KW-1185">Reference proteome</keyword>
<reference evidence="5" key="1">
    <citation type="submission" date="2016-09" db="EMBL/GenBank/DDBJ databases">
        <title>The Complete Genome of Burkholderia sprentiae wsm5005.</title>
        <authorList>
            <person name="De Meyer S."/>
            <person name="Wang P."/>
            <person name="Terpolilli J."/>
        </authorList>
    </citation>
    <scope>NUCLEOTIDE SEQUENCE [LARGE SCALE GENOMIC DNA]</scope>
    <source>
        <strain evidence="5">WSM5005</strain>
    </source>
</reference>
<dbReference type="NCBIfam" id="TIGR01556">
    <property type="entry name" value="rhamnosyltran"/>
    <property type="match status" value="1"/>
</dbReference>
<evidence type="ECO:0000313" key="5">
    <source>
        <dbReference type="EMBL" id="APA89300.1"/>
    </source>
</evidence>
<keyword evidence="3" id="KW-0808">Transferase</keyword>
<dbReference type="Gene3D" id="3.90.550.10">
    <property type="entry name" value="Spore Coat Polysaccharide Biosynthesis Protein SpsA, Chain A"/>
    <property type="match status" value="1"/>
</dbReference>
<dbReference type="PANTHER" id="PTHR43179">
    <property type="entry name" value="RHAMNOSYLTRANSFERASE WBBL"/>
    <property type="match status" value="1"/>
</dbReference>
<comment type="similarity">
    <text evidence="1">Belongs to the glycosyltransferase 2 family.</text>
</comment>
<evidence type="ECO:0000259" key="4">
    <source>
        <dbReference type="Pfam" id="PF00535"/>
    </source>
</evidence>
<evidence type="ECO:0000313" key="6">
    <source>
        <dbReference type="Proteomes" id="UP000179860"/>
    </source>
</evidence>
<dbReference type="AlphaFoldDB" id="A0A1I9YSX3"/>
<dbReference type="InterPro" id="IPR001173">
    <property type="entry name" value="Glyco_trans_2-like"/>
</dbReference>
<gene>
    <name evidence="5" type="ORF">BJG93_24865</name>
</gene>
<evidence type="ECO:0000256" key="3">
    <source>
        <dbReference type="ARBA" id="ARBA00022679"/>
    </source>
</evidence>
<organism evidence="5 6">
    <name type="scientific">Paraburkholderia sprentiae WSM5005</name>
    <dbReference type="NCBI Taxonomy" id="754502"/>
    <lineage>
        <taxon>Bacteria</taxon>
        <taxon>Pseudomonadati</taxon>
        <taxon>Pseudomonadota</taxon>
        <taxon>Betaproteobacteria</taxon>
        <taxon>Burkholderiales</taxon>
        <taxon>Burkholderiaceae</taxon>
        <taxon>Paraburkholderia</taxon>
    </lineage>
</organism>
<dbReference type="SUPFAM" id="SSF53448">
    <property type="entry name" value="Nucleotide-diphospho-sugar transferases"/>
    <property type="match status" value="1"/>
</dbReference>
<reference evidence="5" key="2">
    <citation type="submission" date="2021-06" db="EMBL/GenBank/DDBJ databases">
        <authorList>
            <person name="Rogers T.H."/>
            <person name="Ramsay J.P."/>
            <person name="Wang P."/>
            <person name="Terpolilli J."/>
        </authorList>
    </citation>
    <scope>NUCLEOTIDE SEQUENCE [LARGE SCALE GENOMIC DNA]</scope>
    <source>
        <strain evidence="5">WSM5005</strain>
    </source>
</reference>
<dbReference type="PANTHER" id="PTHR43179:SF12">
    <property type="entry name" value="GALACTOFURANOSYLTRANSFERASE GLFT2"/>
    <property type="match status" value="1"/>
</dbReference>
<name>A0A1I9YSX3_9BURK</name>
<dbReference type="STRING" id="754502.BJG93_24865"/>
<evidence type="ECO:0000256" key="1">
    <source>
        <dbReference type="ARBA" id="ARBA00006739"/>
    </source>
</evidence>
<dbReference type="GO" id="GO:0016757">
    <property type="term" value="F:glycosyltransferase activity"/>
    <property type="evidence" value="ECO:0007669"/>
    <property type="project" value="UniProtKB-KW"/>
</dbReference>
<protein>
    <submittedName>
        <fullName evidence="5">Glycosyltransferase family 2 protein</fullName>
    </submittedName>
</protein>
<sequence length="326" mass="35544">MSQTISSPGAAASAAYTVPLLGALVVLYRPTSEHLTHLLELCVQGAPLLVVDNSPAASRTLADALNAHGAEYLCNANRGGIAGAYNRGLARMFERGLGAVALLDQDSQVSTDYFRLMLESCKALGPRAFAIGPRIYDENVRHFLPQMVSNGFSIRTLVFEPDASLQPCSFLLSSGCVISRLAYERLGAFAEALFIDHVDTEYSLRALLCGVQFYVEPRLTLLHRIGHKRQHRLGPVRITSMNHPAFRRYYMARNGMHLCVQYVPSLPVALVPNFITLLQVFQVLLFESGKLAKLSSIGCGILDGLLGRLGPLETARPRLAARLGHG</sequence>
<dbReference type="OrthoDB" id="9771846at2"/>
<dbReference type="Proteomes" id="UP000179860">
    <property type="component" value="Chromosome 2"/>
</dbReference>
<dbReference type="CDD" id="cd02526">
    <property type="entry name" value="GT2_RfbF_like"/>
    <property type="match status" value="1"/>
</dbReference>
<proteinExistence type="inferred from homology"/>
<feature type="domain" description="Glycosyltransferase 2-like" evidence="4">
    <location>
        <begin position="49"/>
        <end position="154"/>
    </location>
</feature>
<dbReference type="Pfam" id="PF00535">
    <property type="entry name" value="Glycos_transf_2"/>
    <property type="match status" value="1"/>
</dbReference>
<evidence type="ECO:0000256" key="2">
    <source>
        <dbReference type="ARBA" id="ARBA00022676"/>
    </source>
</evidence>
<dbReference type="EMBL" id="CP017562">
    <property type="protein sequence ID" value="APA89300.1"/>
    <property type="molecule type" value="Genomic_DNA"/>
</dbReference>